<keyword evidence="1" id="KW-1133">Transmembrane helix</keyword>
<dbReference type="InterPro" id="IPR051790">
    <property type="entry name" value="Cytochrome_c-biogenesis_DsbD"/>
</dbReference>
<reference evidence="2 3" key="1">
    <citation type="submission" date="2017-11" db="EMBL/GenBank/DDBJ databases">
        <title>Genomic Encyclopedia of Archaeal and Bacterial Type Strains, Phase II (KMG-II): From Individual Species to Whole Genera.</title>
        <authorList>
            <person name="Goeker M."/>
        </authorList>
    </citation>
    <scope>NUCLEOTIDE SEQUENCE [LARGE SCALE GENOMIC DNA]</scope>
    <source>
        <strain evidence="2 3">DSM 22413</strain>
    </source>
</reference>
<sequence>MSVLSTAIPVAAPVAAGLVAPASFASTAFSGSMLLAIPVAAIAGFLSFASPCILPLVPGYVGYVSGWAATNAVVGAAPVTGVAVPSTAVAGQGATPATGSAVPGAPAGSPAAARRRVVAGVGLFVLGFTLVFVVLGGFFGALGSHVVQWEDTIVRVLGVVVLVMGLAFLGFLPFLQREARLHVTPRTGLWGAPLLGIVFGLGWTPCLGPTLAAVYSLALDQATVVRGAVLAVAYCVGLGVPFLLIAFGLQSSRRMLDFLRRHRVAFLRVGGGMLVVIGLAMITGVWGSWTTTLQGWAAGYGGLV</sequence>
<evidence type="ECO:0000256" key="1">
    <source>
        <dbReference type="SAM" id="Phobius"/>
    </source>
</evidence>
<dbReference type="PANTHER" id="PTHR31272:SF4">
    <property type="entry name" value="CYTOCHROME C-TYPE BIOGENESIS PROTEIN HI_1454-RELATED"/>
    <property type="match status" value="1"/>
</dbReference>
<feature type="transmembrane region" description="Helical" evidence="1">
    <location>
        <begin position="153"/>
        <end position="175"/>
    </location>
</feature>
<keyword evidence="3" id="KW-1185">Reference proteome</keyword>
<evidence type="ECO:0000313" key="3">
    <source>
        <dbReference type="Proteomes" id="UP000231586"/>
    </source>
</evidence>
<feature type="transmembrane region" description="Helical" evidence="1">
    <location>
        <begin position="35"/>
        <end position="57"/>
    </location>
</feature>
<feature type="transmembrane region" description="Helical" evidence="1">
    <location>
        <begin position="224"/>
        <end position="245"/>
    </location>
</feature>
<dbReference type="AlphaFoldDB" id="A0A2M8WVR4"/>
<feature type="transmembrane region" description="Helical" evidence="1">
    <location>
        <begin position="117"/>
        <end position="141"/>
    </location>
</feature>
<protein>
    <submittedName>
        <fullName evidence="2">Cytochrome c-type biogenesis protein</fullName>
    </submittedName>
</protein>
<keyword evidence="1" id="KW-0812">Transmembrane</keyword>
<proteinExistence type="predicted"/>
<feature type="transmembrane region" description="Helical" evidence="1">
    <location>
        <begin position="265"/>
        <end position="286"/>
    </location>
</feature>
<dbReference type="PANTHER" id="PTHR31272">
    <property type="entry name" value="CYTOCHROME C-TYPE BIOGENESIS PROTEIN HI_1454-RELATED"/>
    <property type="match status" value="1"/>
</dbReference>
<evidence type="ECO:0000313" key="2">
    <source>
        <dbReference type="EMBL" id="PJI95017.1"/>
    </source>
</evidence>
<comment type="caution">
    <text evidence="2">The sequence shown here is derived from an EMBL/GenBank/DDBJ whole genome shotgun (WGS) entry which is preliminary data.</text>
</comment>
<feature type="transmembrane region" description="Helical" evidence="1">
    <location>
        <begin position="187"/>
        <end position="204"/>
    </location>
</feature>
<organism evidence="2 3">
    <name type="scientific">Luteimicrobium subarcticum</name>
    <dbReference type="NCBI Taxonomy" id="620910"/>
    <lineage>
        <taxon>Bacteria</taxon>
        <taxon>Bacillati</taxon>
        <taxon>Actinomycetota</taxon>
        <taxon>Actinomycetes</taxon>
        <taxon>Micrococcales</taxon>
        <taxon>Luteimicrobium</taxon>
    </lineage>
</organism>
<accession>A0A2M8WVR4</accession>
<keyword evidence="1" id="KW-0472">Membrane</keyword>
<name>A0A2M8WVR4_9MICO</name>
<dbReference type="EMBL" id="PGTZ01000006">
    <property type="protein sequence ID" value="PJI95017.1"/>
    <property type="molecule type" value="Genomic_DNA"/>
</dbReference>
<dbReference type="Proteomes" id="UP000231586">
    <property type="component" value="Unassembled WGS sequence"/>
</dbReference>
<gene>
    <name evidence="2" type="ORF">CLV34_0869</name>
</gene>